<feature type="transmembrane region" description="Helical" evidence="2">
    <location>
        <begin position="369"/>
        <end position="389"/>
    </location>
</feature>
<evidence type="ECO:0000313" key="3">
    <source>
        <dbReference type="EMBL" id="KAK7049763.1"/>
    </source>
</evidence>
<sequence length="390" mass="42488">MAPTTRAGSKPNTRENTPVKASKLVAGEETPSPSRKAPRCSKCQRPRAGHPRSGCPFVDDETNEDTTPVSNVTETLKSMVISRSDITGTTNRTETDTSDDSDIIPANRSKARRSTGRRSLTARPAPEEDFEIEDTKAVIRERRRSERAARTSLSKPDDLASLDSASAEVVKNLLIPNLGDTDDETVEGQKPGKTVHWDRSLGEEQISSNGKTTKEKKLRIPMPCSFHDPSPYSSTASLRLEDASTAIDDKSAVAVSVSSQGSTTSVDSDSTPKARALSRTMSMEERQSFLDQLNRLVTVQQYQLSNADAKDIRPPKGLYTRLIPADEAHPEENILIVGQDETEVEKVYQTRKNEREANLRKDRRGSGGFRAVAGGALVGAVATFTGLAYA</sequence>
<keyword evidence="2" id="KW-1133">Transmembrane helix</keyword>
<name>A0AAW0DEZ1_9AGAR</name>
<dbReference type="EMBL" id="JAYKXP010000016">
    <property type="protein sequence ID" value="KAK7049763.1"/>
    <property type="molecule type" value="Genomic_DNA"/>
</dbReference>
<evidence type="ECO:0000256" key="2">
    <source>
        <dbReference type="SAM" id="Phobius"/>
    </source>
</evidence>
<protein>
    <submittedName>
        <fullName evidence="3">Uncharacterized protein</fullName>
    </submittedName>
</protein>
<keyword evidence="4" id="KW-1185">Reference proteome</keyword>
<keyword evidence="2" id="KW-0812">Transmembrane</keyword>
<reference evidence="3 4" key="1">
    <citation type="submission" date="2024-01" db="EMBL/GenBank/DDBJ databases">
        <title>A draft genome for a cacao thread blight-causing isolate of Paramarasmius palmivorus.</title>
        <authorList>
            <person name="Baruah I.K."/>
            <person name="Bukari Y."/>
            <person name="Amoako-Attah I."/>
            <person name="Meinhardt L.W."/>
            <person name="Bailey B.A."/>
            <person name="Cohen S.P."/>
        </authorList>
    </citation>
    <scope>NUCLEOTIDE SEQUENCE [LARGE SCALE GENOMIC DNA]</scope>
    <source>
        <strain evidence="3 4">GH-12</strain>
    </source>
</reference>
<organism evidence="3 4">
    <name type="scientific">Paramarasmius palmivorus</name>
    <dbReference type="NCBI Taxonomy" id="297713"/>
    <lineage>
        <taxon>Eukaryota</taxon>
        <taxon>Fungi</taxon>
        <taxon>Dikarya</taxon>
        <taxon>Basidiomycota</taxon>
        <taxon>Agaricomycotina</taxon>
        <taxon>Agaricomycetes</taxon>
        <taxon>Agaricomycetidae</taxon>
        <taxon>Agaricales</taxon>
        <taxon>Marasmiineae</taxon>
        <taxon>Marasmiaceae</taxon>
        <taxon>Paramarasmius</taxon>
    </lineage>
</organism>
<dbReference type="Proteomes" id="UP001383192">
    <property type="component" value="Unassembled WGS sequence"/>
</dbReference>
<keyword evidence="2" id="KW-0472">Membrane</keyword>
<proteinExistence type="predicted"/>
<feature type="compositionally biased region" description="Basic residues" evidence="1">
    <location>
        <begin position="36"/>
        <end position="50"/>
    </location>
</feature>
<feature type="compositionally biased region" description="Polar residues" evidence="1">
    <location>
        <begin position="65"/>
        <end position="76"/>
    </location>
</feature>
<gene>
    <name evidence="3" type="ORF">VNI00_005794</name>
</gene>
<feature type="region of interest" description="Disordered" evidence="1">
    <location>
        <begin position="1"/>
        <end position="134"/>
    </location>
</feature>
<evidence type="ECO:0000313" key="4">
    <source>
        <dbReference type="Proteomes" id="UP001383192"/>
    </source>
</evidence>
<dbReference type="AlphaFoldDB" id="A0AAW0DEZ1"/>
<accession>A0AAW0DEZ1</accession>
<evidence type="ECO:0000256" key="1">
    <source>
        <dbReference type="SAM" id="MobiDB-lite"/>
    </source>
</evidence>
<comment type="caution">
    <text evidence="3">The sequence shown here is derived from an EMBL/GenBank/DDBJ whole genome shotgun (WGS) entry which is preliminary data.</text>
</comment>
<feature type="compositionally biased region" description="Polar residues" evidence="1">
    <location>
        <begin position="1"/>
        <end position="16"/>
    </location>
</feature>